<evidence type="ECO:0000256" key="7">
    <source>
        <dbReference type="PIRSR" id="PIRSR630616-2"/>
    </source>
</evidence>
<evidence type="ECO:0000256" key="5">
    <source>
        <dbReference type="ARBA" id="ARBA00022840"/>
    </source>
</evidence>
<feature type="domain" description="Protein kinase" evidence="10">
    <location>
        <begin position="629"/>
        <end position="893"/>
    </location>
</feature>
<dbReference type="InterPro" id="IPR030616">
    <property type="entry name" value="Aur-like"/>
</dbReference>
<feature type="region of interest" description="Disordered" evidence="9">
    <location>
        <begin position="186"/>
        <end position="220"/>
    </location>
</feature>
<dbReference type="AlphaFoldDB" id="A0A836BUL8"/>
<feature type="compositionally biased region" description="Low complexity" evidence="9">
    <location>
        <begin position="394"/>
        <end position="445"/>
    </location>
</feature>
<sequence>MVPVPILLDSGEFSPRGERQQRHDGLRLTALGLRGVEPPGFRAGSADKPYAPGTGGGHGEKADTLEGASALHSGDTPTSPGPTHHHHLLRAFTSSTLVTGDAHAKVLSPTGPSLEKQIAARRQLDWGVLDTWPRPDSSGDAYASTPAAPKQAPAAPPVIPAAAVAATSSPHMRLIALPPGRLSGCGLPPSSTMPSRAAAPTQAAAAADKPAAAPEGKPKGGLARFLQKVTTHPLSRMLSSSAEERQRSQPKAPKPKSAEPTPACPDVSLSPIASPRAREAPLDPSPTAASAPPTDDTEEAVPSGVTPTPAPSFSSPTPAAKANAPRPGAPVWPLSAASEDRWLDAATPFSASPGADQQPPAARPAAPSAGLRVHNLARSLTAAPAPTSPPASPATPTSPTTSAAASAAASAPAGPAGAAADAAAAAAAAAASSTADASTTGASDSESTCGGGSCYDTFTSKSGSSRLMSTFGSGLSALALPSPGAAVRCGGRDGTRGGGNDAGSALTSPAPTPTKASSDPATTPTKAPATTMPPSAITPVPVPVPPSPSKPPPTPSTAPPAALASPTGTVAAAVAAAPPQPAVFRTTSLRSFSPPPFVALARPALDGPISVWQGAPTAMRRLEWSSEDFHIARCLYKGYASEVFKATCLKSVKDVVLKAYTLSSLSPFLTHQALREVSIHSRLEHPSIVQFMAAFKEDDFLVLVMEYAAGGSLDRARRKLGGRLSEAQAAQVVMLPLLRALAYLHRQGVVHRDIKPENLLFTPDWQLKLCDMGVSVCLREERAVTRTGSKDYMAPEVTPCPLKRSPADNKDDEAIAYSSAVDVWSVGVVAYELLTGFTPFPGGPPSLRSSSPASRLAYPSSVSGAARDFVTACLAMQPQDRPTVPELLRHPWMEAALAQLSPRG</sequence>
<feature type="compositionally biased region" description="Low complexity" evidence="9">
    <location>
        <begin position="197"/>
        <end position="220"/>
    </location>
</feature>
<feature type="compositionally biased region" description="Low complexity" evidence="9">
    <location>
        <begin position="285"/>
        <end position="294"/>
    </location>
</feature>
<dbReference type="FunFam" id="1.10.510.10:FF:000813">
    <property type="entry name" value="Aurora-like kinase"/>
    <property type="match status" value="1"/>
</dbReference>
<dbReference type="PANTHER" id="PTHR24350">
    <property type="entry name" value="SERINE/THREONINE-PROTEIN KINASE IAL-RELATED"/>
    <property type="match status" value="1"/>
</dbReference>
<feature type="compositionally biased region" description="Low complexity" evidence="9">
    <location>
        <begin position="311"/>
        <end position="320"/>
    </location>
</feature>
<feature type="compositionally biased region" description="Low complexity" evidence="9">
    <location>
        <begin position="516"/>
        <end position="539"/>
    </location>
</feature>
<keyword evidence="1" id="KW-0723">Serine/threonine-protein kinase</keyword>
<feature type="region of interest" description="Disordered" evidence="9">
    <location>
        <begin position="37"/>
        <end position="63"/>
    </location>
</feature>
<dbReference type="EMBL" id="JAEHOE010000088">
    <property type="protein sequence ID" value="KAG2488064.1"/>
    <property type="molecule type" value="Genomic_DNA"/>
</dbReference>
<dbReference type="Gene3D" id="1.10.510.10">
    <property type="entry name" value="Transferase(Phosphotransferase) domain 1"/>
    <property type="match status" value="1"/>
</dbReference>
<evidence type="ECO:0000256" key="4">
    <source>
        <dbReference type="ARBA" id="ARBA00022777"/>
    </source>
</evidence>
<keyword evidence="12" id="KW-1185">Reference proteome</keyword>
<feature type="region of interest" description="Disordered" evidence="9">
    <location>
        <begin position="474"/>
        <end position="564"/>
    </location>
</feature>
<accession>A0A836BUL8</accession>
<dbReference type="PROSITE" id="PS50011">
    <property type="entry name" value="PROTEIN_KINASE_DOM"/>
    <property type="match status" value="1"/>
</dbReference>
<dbReference type="OrthoDB" id="377346at2759"/>
<evidence type="ECO:0000259" key="10">
    <source>
        <dbReference type="PROSITE" id="PS50011"/>
    </source>
</evidence>
<proteinExistence type="predicted"/>
<evidence type="ECO:0000313" key="11">
    <source>
        <dbReference type="EMBL" id="KAG2488064.1"/>
    </source>
</evidence>
<evidence type="ECO:0000313" key="12">
    <source>
        <dbReference type="Proteomes" id="UP000612055"/>
    </source>
</evidence>
<dbReference type="Pfam" id="PF00069">
    <property type="entry name" value="Pkinase"/>
    <property type="match status" value="1"/>
</dbReference>
<dbReference type="InterPro" id="IPR008271">
    <property type="entry name" value="Ser/Thr_kinase_AS"/>
</dbReference>
<dbReference type="PROSITE" id="PS00108">
    <property type="entry name" value="PROTEIN_KINASE_ST"/>
    <property type="match status" value="1"/>
</dbReference>
<dbReference type="Proteomes" id="UP000612055">
    <property type="component" value="Unassembled WGS sequence"/>
</dbReference>
<feature type="active site" description="Proton acceptor" evidence="6">
    <location>
        <position position="753"/>
    </location>
</feature>
<reference evidence="11" key="1">
    <citation type="journal article" date="2020" name="bioRxiv">
        <title>Comparative genomics of Chlamydomonas.</title>
        <authorList>
            <person name="Craig R.J."/>
            <person name="Hasan A.R."/>
            <person name="Ness R.W."/>
            <person name="Keightley P.D."/>
        </authorList>
    </citation>
    <scope>NUCLEOTIDE SEQUENCE</scope>
    <source>
        <strain evidence="11">CCAP 11/70</strain>
    </source>
</reference>
<feature type="binding site" evidence="7">
    <location>
        <begin position="757"/>
        <end position="758"/>
    </location>
    <ligand>
        <name>ATP</name>
        <dbReference type="ChEBI" id="CHEBI:30616"/>
    </ligand>
</feature>
<evidence type="ECO:0000256" key="6">
    <source>
        <dbReference type="PIRSR" id="PIRSR630616-1"/>
    </source>
</evidence>
<dbReference type="InterPro" id="IPR000719">
    <property type="entry name" value="Prot_kinase_dom"/>
</dbReference>
<evidence type="ECO:0000256" key="8">
    <source>
        <dbReference type="PIRSR" id="PIRSR630616-3"/>
    </source>
</evidence>
<dbReference type="SMART" id="SM00220">
    <property type="entry name" value="S_TKc"/>
    <property type="match status" value="1"/>
</dbReference>
<feature type="cross-link" description="Glycyl lysine isopeptide (Lys-Gly) (interchain with G-Cter in SUMO2)" evidence="8">
    <location>
        <position position="755"/>
    </location>
</feature>
<feature type="compositionally biased region" description="Low complexity" evidence="9">
    <location>
        <begin position="353"/>
        <end position="370"/>
    </location>
</feature>
<feature type="binding site" evidence="7">
    <location>
        <begin position="706"/>
        <end position="708"/>
    </location>
    <ligand>
        <name>ATP</name>
        <dbReference type="ChEBI" id="CHEBI:30616"/>
    </ligand>
</feature>
<keyword evidence="3 7" id="KW-0547">Nucleotide-binding</keyword>
<dbReference type="GO" id="GO:0005524">
    <property type="term" value="F:ATP binding"/>
    <property type="evidence" value="ECO:0007669"/>
    <property type="project" value="UniProtKB-KW"/>
</dbReference>
<name>A0A836BUL8_9CHLO</name>
<dbReference type="InterPro" id="IPR011009">
    <property type="entry name" value="Kinase-like_dom_sf"/>
</dbReference>
<keyword evidence="2" id="KW-0808">Transferase</keyword>
<protein>
    <recommendedName>
        <fullName evidence="10">Protein kinase domain-containing protein</fullName>
    </recommendedName>
</protein>
<keyword evidence="5 7" id="KW-0067">ATP-binding</keyword>
<feature type="compositionally biased region" description="Pro residues" evidence="9">
    <location>
        <begin position="540"/>
        <end position="558"/>
    </location>
</feature>
<evidence type="ECO:0000256" key="2">
    <source>
        <dbReference type="ARBA" id="ARBA00022679"/>
    </source>
</evidence>
<evidence type="ECO:0000256" key="1">
    <source>
        <dbReference type="ARBA" id="ARBA00022527"/>
    </source>
</evidence>
<keyword evidence="4" id="KW-0418">Kinase</keyword>
<organism evidence="11 12">
    <name type="scientific">Edaphochlamys debaryana</name>
    <dbReference type="NCBI Taxonomy" id="47281"/>
    <lineage>
        <taxon>Eukaryota</taxon>
        <taxon>Viridiplantae</taxon>
        <taxon>Chlorophyta</taxon>
        <taxon>core chlorophytes</taxon>
        <taxon>Chlorophyceae</taxon>
        <taxon>CS clade</taxon>
        <taxon>Chlamydomonadales</taxon>
        <taxon>Chlamydomonadales incertae sedis</taxon>
        <taxon>Edaphochlamys</taxon>
    </lineage>
</organism>
<feature type="binding site" evidence="7">
    <location>
        <position position="658"/>
    </location>
    <ligand>
        <name>ATP</name>
        <dbReference type="ChEBI" id="CHEBI:30616"/>
    </ligand>
</feature>
<gene>
    <name evidence="11" type="ORF">HYH03_013367</name>
</gene>
<feature type="region of interest" description="Disordered" evidence="9">
    <location>
        <begin position="234"/>
        <end position="456"/>
    </location>
</feature>
<dbReference type="SUPFAM" id="SSF56112">
    <property type="entry name" value="Protein kinase-like (PK-like)"/>
    <property type="match status" value="1"/>
</dbReference>
<feature type="binding site" evidence="7">
    <location>
        <position position="771"/>
    </location>
    <ligand>
        <name>ATP</name>
        <dbReference type="ChEBI" id="CHEBI:30616"/>
    </ligand>
</feature>
<comment type="caution">
    <text evidence="11">The sequence shown here is derived from an EMBL/GenBank/DDBJ whole genome shotgun (WGS) entry which is preliminary data.</text>
</comment>
<evidence type="ECO:0000256" key="3">
    <source>
        <dbReference type="ARBA" id="ARBA00022741"/>
    </source>
</evidence>
<evidence type="ECO:0000256" key="9">
    <source>
        <dbReference type="SAM" id="MobiDB-lite"/>
    </source>
</evidence>
<feature type="compositionally biased region" description="Low complexity" evidence="9">
    <location>
        <begin position="474"/>
        <end position="486"/>
    </location>
</feature>
<dbReference type="GO" id="GO:0004674">
    <property type="term" value="F:protein serine/threonine kinase activity"/>
    <property type="evidence" value="ECO:0007669"/>
    <property type="project" value="UniProtKB-KW"/>
</dbReference>